<proteinExistence type="predicted"/>
<dbReference type="AlphaFoldDB" id="A0A239AUA4"/>
<evidence type="ECO:0000313" key="2">
    <source>
        <dbReference type="Proteomes" id="UP000198480"/>
    </source>
</evidence>
<dbReference type="EMBL" id="FZOK01000001">
    <property type="protein sequence ID" value="SNR99275.1"/>
    <property type="molecule type" value="Genomic_DNA"/>
</dbReference>
<reference evidence="2" key="1">
    <citation type="submission" date="2017-06" db="EMBL/GenBank/DDBJ databases">
        <authorList>
            <person name="Varghese N."/>
            <person name="Submissions S."/>
        </authorList>
    </citation>
    <scope>NUCLEOTIDE SEQUENCE [LARGE SCALE GENOMIC DNA]</scope>
    <source>
        <strain evidence="2">5C</strain>
    </source>
</reference>
<name>A0A239AUA4_9BACT</name>
<organism evidence="1 2">
    <name type="scientific">Belliella buryatensis</name>
    <dbReference type="NCBI Taxonomy" id="1500549"/>
    <lineage>
        <taxon>Bacteria</taxon>
        <taxon>Pseudomonadati</taxon>
        <taxon>Bacteroidota</taxon>
        <taxon>Cytophagia</taxon>
        <taxon>Cytophagales</taxon>
        <taxon>Cyclobacteriaceae</taxon>
        <taxon>Belliella</taxon>
    </lineage>
</organism>
<keyword evidence="2" id="KW-1185">Reference proteome</keyword>
<gene>
    <name evidence="1" type="ORF">SAMN06295967_101403</name>
</gene>
<dbReference type="OrthoDB" id="9853993at2"/>
<sequence>MKKSLDLIPKKTEVLDESISIKKLKEPQELGTINKYDVISILKKINEIKKKEIEIFNKLFEAHNGNVVEKVFYYRLNIMNATDLPIEGKLLDAYTEVSIQIESLNEIERLILGHVNMKNQSS</sequence>
<evidence type="ECO:0000313" key="1">
    <source>
        <dbReference type="EMBL" id="SNR99275.1"/>
    </source>
</evidence>
<dbReference type="RefSeq" id="WP_141107353.1">
    <property type="nucleotide sequence ID" value="NZ_FZOK01000001.1"/>
</dbReference>
<protein>
    <submittedName>
        <fullName evidence="1">Uncharacterized protein</fullName>
    </submittedName>
</protein>
<accession>A0A239AUA4</accession>
<dbReference type="Proteomes" id="UP000198480">
    <property type="component" value="Unassembled WGS sequence"/>
</dbReference>